<proteinExistence type="predicted"/>
<protein>
    <submittedName>
        <fullName evidence="1">Uncharacterized protein</fullName>
    </submittedName>
</protein>
<name>A0A6A0A003_HAELA</name>
<reference evidence="1 2" key="1">
    <citation type="submission" date="2020-02" db="EMBL/GenBank/DDBJ databases">
        <title>Draft genome sequence of Haematococcus lacustris strain NIES-144.</title>
        <authorList>
            <person name="Morimoto D."/>
            <person name="Nakagawa S."/>
            <person name="Yoshida T."/>
            <person name="Sawayama S."/>
        </authorList>
    </citation>
    <scope>NUCLEOTIDE SEQUENCE [LARGE SCALE GENOMIC DNA]</scope>
    <source>
        <strain evidence="1 2">NIES-144</strain>
    </source>
</reference>
<feature type="non-terminal residue" evidence="1">
    <location>
        <position position="1"/>
    </location>
</feature>
<sequence>MERMLAGDEVAARETLKTKLQVQGTLDLTVARAQNNYSLAARLQDL</sequence>
<evidence type="ECO:0000313" key="1">
    <source>
        <dbReference type="EMBL" id="GFH21902.1"/>
    </source>
</evidence>
<gene>
    <name evidence="1" type="ORF">HaLaN_19284</name>
</gene>
<comment type="caution">
    <text evidence="1">The sequence shown here is derived from an EMBL/GenBank/DDBJ whole genome shotgun (WGS) entry which is preliminary data.</text>
</comment>
<keyword evidence="2" id="KW-1185">Reference proteome</keyword>
<evidence type="ECO:0000313" key="2">
    <source>
        <dbReference type="Proteomes" id="UP000485058"/>
    </source>
</evidence>
<organism evidence="1 2">
    <name type="scientific">Haematococcus lacustris</name>
    <name type="common">Green alga</name>
    <name type="synonym">Haematococcus pluvialis</name>
    <dbReference type="NCBI Taxonomy" id="44745"/>
    <lineage>
        <taxon>Eukaryota</taxon>
        <taxon>Viridiplantae</taxon>
        <taxon>Chlorophyta</taxon>
        <taxon>core chlorophytes</taxon>
        <taxon>Chlorophyceae</taxon>
        <taxon>CS clade</taxon>
        <taxon>Chlamydomonadales</taxon>
        <taxon>Haematococcaceae</taxon>
        <taxon>Haematococcus</taxon>
    </lineage>
</organism>
<feature type="non-terminal residue" evidence="1">
    <location>
        <position position="46"/>
    </location>
</feature>
<dbReference type="Proteomes" id="UP000485058">
    <property type="component" value="Unassembled WGS sequence"/>
</dbReference>
<dbReference type="EMBL" id="BLLF01001928">
    <property type="protein sequence ID" value="GFH21902.1"/>
    <property type="molecule type" value="Genomic_DNA"/>
</dbReference>
<dbReference type="AlphaFoldDB" id="A0A6A0A003"/>
<accession>A0A6A0A003</accession>